<dbReference type="AlphaFoldDB" id="A0A9D4QVR1"/>
<reference evidence="1" key="2">
    <citation type="submission" date="2020-11" db="EMBL/GenBank/DDBJ databases">
        <authorList>
            <person name="McCartney M.A."/>
            <person name="Auch B."/>
            <person name="Kono T."/>
            <person name="Mallez S."/>
            <person name="Becker A."/>
            <person name="Gohl D.M."/>
            <person name="Silverstein K.A.T."/>
            <person name="Koren S."/>
            <person name="Bechman K.B."/>
            <person name="Herman A."/>
            <person name="Abrahante J.E."/>
            <person name="Garbe J."/>
        </authorList>
    </citation>
    <scope>NUCLEOTIDE SEQUENCE</scope>
    <source>
        <strain evidence="1">Duluth1</strain>
        <tissue evidence="1">Whole animal</tissue>
    </source>
</reference>
<dbReference type="Proteomes" id="UP000828390">
    <property type="component" value="Unassembled WGS sequence"/>
</dbReference>
<keyword evidence="2" id="KW-1185">Reference proteome</keyword>
<dbReference type="InterPro" id="IPR039782">
    <property type="entry name" value="VPS13B"/>
</dbReference>
<dbReference type="PANTHER" id="PTHR12517">
    <property type="entry name" value="VACUOLAR PROTEIN SORTING-ASSOCIATED PROTEIN 13B"/>
    <property type="match status" value="1"/>
</dbReference>
<gene>
    <name evidence="1" type="ORF">DPMN_117495</name>
</gene>
<dbReference type="PANTHER" id="PTHR12517:SF0">
    <property type="entry name" value="INTERMEMBRANE LIPID TRANSFER PROTEIN VPS13B"/>
    <property type="match status" value="1"/>
</dbReference>
<sequence>MVYDVCISGTTVQEQTELVDILPCIPVGGSRYYTPPFLNTTFPQILDSRVIPKLHISGKMPSSMDQSDLSNLKWSDPIDLLVAADNFVSIPGLADVKVHVIKVAMVTNVTISPISKADVSAKEIRSRLKGKERTITVTPQIKFNEESTPKEAALAVLRATDSKKTESSKPKSSLLKISLGVLAKHVSIVMLDEVSSATLKQELICFTLDDLFIATYPASDLLEMPNYHRNCIVMSCGNVQLDNQKYQTENFDFPVVLVRKDFDKPWKGCDVEHLTQLNVLEKQAVLKSSSIMHIQIVYGTVSGRNSVIEKIECSIKPVNCYIDDKFVFHCIKQVGTFLPVPLSIPEPLPMTTLKLPKSVKTVAQSLSSPVQIGHLLIHPVSAMFSVHASMKLFIASDETPLQFGKFEKLDLSTTSYQLTRALAMHYAFGALFRAGMCLNNASVHVTRKIFIFRIFIFFYKL</sequence>
<name>A0A9D4QVR1_DREPO</name>
<dbReference type="EMBL" id="JAIWYP010000004">
    <property type="protein sequence ID" value="KAH3843960.1"/>
    <property type="molecule type" value="Genomic_DNA"/>
</dbReference>
<accession>A0A9D4QVR1</accession>
<evidence type="ECO:0000313" key="2">
    <source>
        <dbReference type="Proteomes" id="UP000828390"/>
    </source>
</evidence>
<proteinExistence type="predicted"/>
<comment type="caution">
    <text evidence="1">The sequence shown here is derived from an EMBL/GenBank/DDBJ whole genome shotgun (WGS) entry which is preliminary data.</text>
</comment>
<evidence type="ECO:0000313" key="1">
    <source>
        <dbReference type="EMBL" id="KAH3843960.1"/>
    </source>
</evidence>
<protein>
    <submittedName>
        <fullName evidence="1">Uncharacterized protein</fullName>
    </submittedName>
</protein>
<reference evidence="1" key="1">
    <citation type="journal article" date="2019" name="bioRxiv">
        <title>The Genome of the Zebra Mussel, Dreissena polymorpha: A Resource for Invasive Species Research.</title>
        <authorList>
            <person name="McCartney M.A."/>
            <person name="Auch B."/>
            <person name="Kono T."/>
            <person name="Mallez S."/>
            <person name="Zhang Y."/>
            <person name="Obille A."/>
            <person name="Becker A."/>
            <person name="Abrahante J.E."/>
            <person name="Garbe J."/>
            <person name="Badalamenti J.P."/>
            <person name="Herman A."/>
            <person name="Mangelson H."/>
            <person name="Liachko I."/>
            <person name="Sullivan S."/>
            <person name="Sone E.D."/>
            <person name="Koren S."/>
            <person name="Silverstein K.A.T."/>
            <person name="Beckman K.B."/>
            <person name="Gohl D.M."/>
        </authorList>
    </citation>
    <scope>NUCLEOTIDE SEQUENCE</scope>
    <source>
        <strain evidence="1">Duluth1</strain>
        <tissue evidence="1">Whole animal</tissue>
    </source>
</reference>
<organism evidence="1 2">
    <name type="scientific">Dreissena polymorpha</name>
    <name type="common">Zebra mussel</name>
    <name type="synonym">Mytilus polymorpha</name>
    <dbReference type="NCBI Taxonomy" id="45954"/>
    <lineage>
        <taxon>Eukaryota</taxon>
        <taxon>Metazoa</taxon>
        <taxon>Spiralia</taxon>
        <taxon>Lophotrochozoa</taxon>
        <taxon>Mollusca</taxon>
        <taxon>Bivalvia</taxon>
        <taxon>Autobranchia</taxon>
        <taxon>Heteroconchia</taxon>
        <taxon>Euheterodonta</taxon>
        <taxon>Imparidentia</taxon>
        <taxon>Neoheterodontei</taxon>
        <taxon>Myida</taxon>
        <taxon>Dreissenoidea</taxon>
        <taxon>Dreissenidae</taxon>
        <taxon>Dreissena</taxon>
    </lineage>
</organism>